<feature type="compositionally biased region" description="Polar residues" evidence="1">
    <location>
        <begin position="303"/>
        <end position="319"/>
    </location>
</feature>
<feature type="compositionally biased region" description="Basic and acidic residues" evidence="1">
    <location>
        <begin position="80"/>
        <end position="101"/>
    </location>
</feature>
<feature type="compositionally biased region" description="Low complexity" evidence="1">
    <location>
        <begin position="55"/>
        <end position="65"/>
    </location>
</feature>
<dbReference type="Proteomes" id="UP001530315">
    <property type="component" value="Unassembled WGS sequence"/>
</dbReference>
<evidence type="ECO:0000256" key="1">
    <source>
        <dbReference type="SAM" id="MobiDB-lite"/>
    </source>
</evidence>
<feature type="region of interest" description="Disordered" evidence="1">
    <location>
        <begin position="119"/>
        <end position="343"/>
    </location>
</feature>
<feature type="compositionally biased region" description="Basic and acidic residues" evidence="1">
    <location>
        <begin position="129"/>
        <end position="150"/>
    </location>
</feature>
<accession>A0ABD3NMM6</accession>
<feature type="compositionally biased region" description="Basic and acidic residues" evidence="1">
    <location>
        <begin position="269"/>
        <end position="285"/>
    </location>
</feature>
<protein>
    <submittedName>
        <fullName evidence="2">Uncharacterized protein</fullName>
    </submittedName>
</protein>
<dbReference type="AlphaFoldDB" id="A0ABD3NMM6"/>
<feature type="compositionally biased region" description="Basic and acidic residues" evidence="1">
    <location>
        <begin position="166"/>
        <end position="186"/>
    </location>
</feature>
<comment type="caution">
    <text evidence="2">The sequence shown here is derived from an EMBL/GenBank/DDBJ whole genome shotgun (WGS) entry which is preliminary data.</text>
</comment>
<feature type="region of interest" description="Disordered" evidence="1">
    <location>
        <begin position="40"/>
        <end position="106"/>
    </location>
</feature>
<proteinExistence type="predicted"/>
<keyword evidence="3" id="KW-1185">Reference proteome</keyword>
<gene>
    <name evidence="2" type="ORF">ACHAW5_000337</name>
</gene>
<feature type="region of interest" description="Disordered" evidence="1">
    <location>
        <begin position="407"/>
        <end position="437"/>
    </location>
</feature>
<name>A0ABD3NMM6_9STRA</name>
<organism evidence="2 3">
    <name type="scientific">Stephanodiscus triporus</name>
    <dbReference type="NCBI Taxonomy" id="2934178"/>
    <lineage>
        <taxon>Eukaryota</taxon>
        <taxon>Sar</taxon>
        <taxon>Stramenopiles</taxon>
        <taxon>Ochrophyta</taxon>
        <taxon>Bacillariophyta</taxon>
        <taxon>Coscinodiscophyceae</taxon>
        <taxon>Thalassiosirophycidae</taxon>
        <taxon>Stephanodiscales</taxon>
        <taxon>Stephanodiscaceae</taxon>
        <taxon>Stephanodiscus</taxon>
    </lineage>
</organism>
<evidence type="ECO:0000313" key="3">
    <source>
        <dbReference type="Proteomes" id="UP001530315"/>
    </source>
</evidence>
<sequence>MTKKSPIKNLVAVAASRTTQLYDSASAAVQQGAQLSSVVASKAKRHAQQHHGMMTTTTTTTTPSPRRGRDDDSGSGPKGGVRDRINLFDSASRGDGRKLTRDSQATSLAAYSSFRQSPYRKHALGRMAARRDREEAGQRVERRQREARDDDHDDDIPLHISHGHRPTTDHLCHEKENEVNKIERKHAAAAVASVSKDRKDPSSTSPPPHVVIRRSDREMVGVATNSEQPRRMPKERDEVITRDDRLADDVGNETHQRNDGGSHRHWKRNGTEGESAKDGKDEHGGRTTKTKCGGGRHHRDENAVNTTTEEMPASASDNENVPRLTTTTTRTTGGDNAKKRYSPSNRYKHALIQSPLRKHMKAVHDSACSNATCTITKEPFPLLLPSSGGVPPPSSRPNHLVLLGAVTGAAASPKSDGDGNVGKDEEEEAAEERGDEAATDLLTSAAFLFKNSRRNLF</sequence>
<evidence type="ECO:0000313" key="2">
    <source>
        <dbReference type="EMBL" id="KAL3776573.1"/>
    </source>
</evidence>
<feature type="compositionally biased region" description="Basic and acidic residues" evidence="1">
    <location>
        <begin position="228"/>
        <end position="262"/>
    </location>
</feature>
<dbReference type="EMBL" id="JALLAZ020001346">
    <property type="protein sequence ID" value="KAL3776573.1"/>
    <property type="molecule type" value="Genomic_DNA"/>
</dbReference>
<feature type="compositionally biased region" description="Basic residues" evidence="1">
    <location>
        <begin position="286"/>
        <end position="297"/>
    </location>
</feature>
<reference evidence="2 3" key="1">
    <citation type="submission" date="2024-10" db="EMBL/GenBank/DDBJ databases">
        <title>Updated reference genomes for cyclostephanoid diatoms.</title>
        <authorList>
            <person name="Roberts W.R."/>
            <person name="Alverson A.J."/>
        </authorList>
    </citation>
    <scope>NUCLEOTIDE SEQUENCE [LARGE SCALE GENOMIC DNA]</scope>
    <source>
        <strain evidence="2 3">AJA276-08</strain>
    </source>
</reference>